<dbReference type="EnsemblMetazoa" id="CLYHEMT022125.1">
    <property type="protein sequence ID" value="CLYHEMP022125.1"/>
    <property type="gene ID" value="CLYHEMG022125"/>
</dbReference>
<dbReference type="Proteomes" id="UP000594262">
    <property type="component" value="Unplaced"/>
</dbReference>
<accession>A0A7M6DQG7</accession>
<name>A0A7M6DQG7_9CNID</name>
<evidence type="ECO:0000313" key="2">
    <source>
        <dbReference type="EnsemblMetazoa" id="CLYHEMP022125.1"/>
    </source>
</evidence>
<protein>
    <submittedName>
        <fullName evidence="2">Uncharacterized protein</fullName>
    </submittedName>
</protein>
<reference evidence="2" key="1">
    <citation type="submission" date="2021-01" db="UniProtKB">
        <authorList>
            <consortium name="EnsemblMetazoa"/>
        </authorList>
    </citation>
    <scope>IDENTIFICATION</scope>
</reference>
<proteinExistence type="predicted"/>
<feature type="compositionally biased region" description="Basic and acidic residues" evidence="1">
    <location>
        <begin position="18"/>
        <end position="34"/>
    </location>
</feature>
<organism evidence="2 3">
    <name type="scientific">Clytia hemisphaerica</name>
    <dbReference type="NCBI Taxonomy" id="252671"/>
    <lineage>
        <taxon>Eukaryota</taxon>
        <taxon>Metazoa</taxon>
        <taxon>Cnidaria</taxon>
        <taxon>Hydrozoa</taxon>
        <taxon>Hydroidolina</taxon>
        <taxon>Leptothecata</taxon>
        <taxon>Obeliida</taxon>
        <taxon>Clytiidae</taxon>
        <taxon>Clytia</taxon>
    </lineage>
</organism>
<evidence type="ECO:0000256" key="1">
    <source>
        <dbReference type="SAM" id="MobiDB-lite"/>
    </source>
</evidence>
<feature type="region of interest" description="Disordered" evidence="1">
    <location>
        <begin position="1"/>
        <end position="34"/>
    </location>
</feature>
<evidence type="ECO:0000313" key="3">
    <source>
        <dbReference type="Proteomes" id="UP000594262"/>
    </source>
</evidence>
<sequence>MPGWETEIPKRRLNLKPTQKDRRWTKPLKEERGKETTYRNTIAADDIFAAAPNSATTPGGQDGPIPIFKFFGMQTPGHMAMFVNYNVVHDHTAFQRPLIGIKSSVHTSIHLHGYPRNNERI</sequence>
<dbReference type="AlphaFoldDB" id="A0A7M6DQG7"/>
<keyword evidence="3" id="KW-1185">Reference proteome</keyword>